<name>A0A1R3G1T9_COCAP</name>
<accession>A0A1R3G1T9</accession>
<dbReference type="AlphaFoldDB" id="A0A1R3G1T9"/>
<organism evidence="1 2">
    <name type="scientific">Corchorus capsularis</name>
    <name type="common">Jute</name>
    <dbReference type="NCBI Taxonomy" id="210143"/>
    <lineage>
        <taxon>Eukaryota</taxon>
        <taxon>Viridiplantae</taxon>
        <taxon>Streptophyta</taxon>
        <taxon>Embryophyta</taxon>
        <taxon>Tracheophyta</taxon>
        <taxon>Spermatophyta</taxon>
        <taxon>Magnoliopsida</taxon>
        <taxon>eudicotyledons</taxon>
        <taxon>Gunneridae</taxon>
        <taxon>Pentapetalae</taxon>
        <taxon>rosids</taxon>
        <taxon>malvids</taxon>
        <taxon>Malvales</taxon>
        <taxon>Malvaceae</taxon>
        <taxon>Grewioideae</taxon>
        <taxon>Apeibeae</taxon>
        <taxon>Corchorus</taxon>
    </lineage>
</organism>
<gene>
    <name evidence="1" type="ORF">CCACVL1_29438</name>
</gene>
<evidence type="ECO:0000313" key="1">
    <source>
        <dbReference type="EMBL" id="OMO52000.1"/>
    </source>
</evidence>
<dbReference type="Gramene" id="OMO52000">
    <property type="protein sequence ID" value="OMO52000"/>
    <property type="gene ID" value="CCACVL1_29438"/>
</dbReference>
<evidence type="ECO:0000313" key="2">
    <source>
        <dbReference type="Proteomes" id="UP000188268"/>
    </source>
</evidence>
<protein>
    <submittedName>
        <fullName evidence="1">Uncharacterized protein</fullName>
    </submittedName>
</protein>
<proteinExistence type="predicted"/>
<comment type="caution">
    <text evidence="1">The sequence shown here is derived from an EMBL/GenBank/DDBJ whole genome shotgun (WGS) entry which is preliminary data.</text>
</comment>
<dbReference type="EMBL" id="AWWV01015623">
    <property type="protein sequence ID" value="OMO52000.1"/>
    <property type="molecule type" value="Genomic_DNA"/>
</dbReference>
<sequence>MADDCNIVVIEFVQTLAGRRKG</sequence>
<reference evidence="1 2" key="1">
    <citation type="submission" date="2013-09" db="EMBL/GenBank/DDBJ databases">
        <title>Corchorus capsularis genome sequencing.</title>
        <authorList>
            <person name="Alam M."/>
            <person name="Haque M.S."/>
            <person name="Islam M.S."/>
            <person name="Emdad E.M."/>
            <person name="Islam M.M."/>
            <person name="Ahmed B."/>
            <person name="Halim A."/>
            <person name="Hossen Q.M.M."/>
            <person name="Hossain M.Z."/>
            <person name="Ahmed R."/>
            <person name="Khan M.M."/>
            <person name="Islam R."/>
            <person name="Rashid M.M."/>
            <person name="Khan S.A."/>
            <person name="Rahman M.S."/>
            <person name="Alam M."/>
        </authorList>
    </citation>
    <scope>NUCLEOTIDE SEQUENCE [LARGE SCALE GENOMIC DNA]</scope>
    <source>
        <strain evidence="2">cv. CVL-1</strain>
        <tissue evidence="1">Whole seedling</tissue>
    </source>
</reference>
<keyword evidence="2" id="KW-1185">Reference proteome</keyword>
<dbReference type="Proteomes" id="UP000188268">
    <property type="component" value="Unassembled WGS sequence"/>
</dbReference>